<dbReference type="AlphaFoldDB" id="A0A9J6G388"/>
<dbReference type="Proteomes" id="UP000821853">
    <property type="component" value="Chromosome 3"/>
</dbReference>
<protein>
    <submittedName>
        <fullName evidence="2">Uncharacterized protein</fullName>
    </submittedName>
</protein>
<dbReference type="VEuPathDB" id="VectorBase:HLOH_049888"/>
<evidence type="ECO:0000256" key="1">
    <source>
        <dbReference type="SAM" id="MobiDB-lite"/>
    </source>
</evidence>
<dbReference type="EMBL" id="JABSTR010000005">
    <property type="protein sequence ID" value="KAH9369555.1"/>
    <property type="molecule type" value="Genomic_DNA"/>
</dbReference>
<sequence length="127" mass="13731">MSPFVQACLKPPRASVTQVSEAYVLSVFPSACGSSIPRKRSFLEFQSTAPGVRTREGRRHGLARIQKPPEKGPVSPGATRSVAREPRGGTPRRGAREAALPFTREPSTRPSQIPKKKSTQASARATH</sequence>
<gene>
    <name evidence="2" type="ORF">HPB48_019657</name>
</gene>
<feature type="region of interest" description="Disordered" evidence="1">
    <location>
        <begin position="47"/>
        <end position="127"/>
    </location>
</feature>
<proteinExistence type="predicted"/>
<keyword evidence="3" id="KW-1185">Reference proteome</keyword>
<organism evidence="2 3">
    <name type="scientific">Haemaphysalis longicornis</name>
    <name type="common">Bush tick</name>
    <dbReference type="NCBI Taxonomy" id="44386"/>
    <lineage>
        <taxon>Eukaryota</taxon>
        <taxon>Metazoa</taxon>
        <taxon>Ecdysozoa</taxon>
        <taxon>Arthropoda</taxon>
        <taxon>Chelicerata</taxon>
        <taxon>Arachnida</taxon>
        <taxon>Acari</taxon>
        <taxon>Parasitiformes</taxon>
        <taxon>Ixodida</taxon>
        <taxon>Ixodoidea</taxon>
        <taxon>Ixodidae</taxon>
        <taxon>Haemaphysalinae</taxon>
        <taxon>Haemaphysalis</taxon>
    </lineage>
</organism>
<evidence type="ECO:0000313" key="3">
    <source>
        <dbReference type="Proteomes" id="UP000821853"/>
    </source>
</evidence>
<accession>A0A9J6G388</accession>
<name>A0A9J6G388_HAELO</name>
<evidence type="ECO:0000313" key="2">
    <source>
        <dbReference type="EMBL" id="KAH9369555.1"/>
    </source>
</evidence>
<comment type="caution">
    <text evidence="2">The sequence shown here is derived from an EMBL/GenBank/DDBJ whole genome shotgun (WGS) entry which is preliminary data.</text>
</comment>
<reference evidence="2 3" key="1">
    <citation type="journal article" date="2020" name="Cell">
        <title>Large-Scale Comparative Analyses of Tick Genomes Elucidate Their Genetic Diversity and Vector Capacities.</title>
        <authorList>
            <consortium name="Tick Genome and Microbiome Consortium (TIGMIC)"/>
            <person name="Jia N."/>
            <person name="Wang J."/>
            <person name="Shi W."/>
            <person name="Du L."/>
            <person name="Sun Y."/>
            <person name="Zhan W."/>
            <person name="Jiang J.F."/>
            <person name="Wang Q."/>
            <person name="Zhang B."/>
            <person name="Ji P."/>
            <person name="Bell-Sakyi L."/>
            <person name="Cui X.M."/>
            <person name="Yuan T.T."/>
            <person name="Jiang B.G."/>
            <person name="Yang W.F."/>
            <person name="Lam T.T."/>
            <person name="Chang Q.C."/>
            <person name="Ding S.J."/>
            <person name="Wang X.J."/>
            <person name="Zhu J.G."/>
            <person name="Ruan X.D."/>
            <person name="Zhao L."/>
            <person name="Wei J.T."/>
            <person name="Ye R.Z."/>
            <person name="Que T.C."/>
            <person name="Du C.H."/>
            <person name="Zhou Y.H."/>
            <person name="Cheng J.X."/>
            <person name="Dai P.F."/>
            <person name="Guo W.B."/>
            <person name="Han X.H."/>
            <person name="Huang E.J."/>
            <person name="Li L.F."/>
            <person name="Wei W."/>
            <person name="Gao Y.C."/>
            <person name="Liu J.Z."/>
            <person name="Shao H.Z."/>
            <person name="Wang X."/>
            <person name="Wang C.C."/>
            <person name="Yang T.C."/>
            <person name="Huo Q.B."/>
            <person name="Li W."/>
            <person name="Chen H.Y."/>
            <person name="Chen S.E."/>
            <person name="Zhou L.G."/>
            <person name="Ni X.B."/>
            <person name="Tian J.H."/>
            <person name="Sheng Y."/>
            <person name="Liu T."/>
            <person name="Pan Y.S."/>
            <person name="Xia L.Y."/>
            <person name="Li J."/>
            <person name="Zhao F."/>
            <person name="Cao W.C."/>
        </authorList>
    </citation>
    <scope>NUCLEOTIDE SEQUENCE [LARGE SCALE GENOMIC DNA]</scope>
    <source>
        <strain evidence="2">HaeL-2018</strain>
    </source>
</reference>